<feature type="region of interest" description="Disordered" evidence="1">
    <location>
        <begin position="363"/>
        <end position="474"/>
    </location>
</feature>
<dbReference type="OrthoDB" id="3232309at2759"/>
<dbReference type="AlphaFoldDB" id="A0A9P7D1K2"/>
<reference evidence="3" key="1">
    <citation type="journal article" date="2020" name="New Phytol.">
        <title>Comparative genomics reveals dynamic genome evolution in host specialist ectomycorrhizal fungi.</title>
        <authorList>
            <person name="Lofgren L.A."/>
            <person name="Nguyen N.H."/>
            <person name="Vilgalys R."/>
            <person name="Ruytinx J."/>
            <person name="Liao H.L."/>
            <person name="Branco S."/>
            <person name="Kuo A."/>
            <person name="LaButti K."/>
            <person name="Lipzen A."/>
            <person name="Andreopoulos W."/>
            <person name="Pangilinan J."/>
            <person name="Riley R."/>
            <person name="Hundley H."/>
            <person name="Na H."/>
            <person name="Barry K."/>
            <person name="Grigoriev I.V."/>
            <person name="Stajich J.E."/>
            <person name="Kennedy P.G."/>
        </authorList>
    </citation>
    <scope>NUCLEOTIDE SEQUENCE</scope>
    <source>
        <strain evidence="3">DOB743</strain>
    </source>
</reference>
<comment type="caution">
    <text evidence="3">The sequence shown here is derived from an EMBL/GenBank/DDBJ whole genome shotgun (WGS) entry which is preliminary data.</text>
</comment>
<keyword evidence="2" id="KW-0812">Transmembrane</keyword>
<evidence type="ECO:0008006" key="5">
    <source>
        <dbReference type="Google" id="ProtNLM"/>
    </source>
</evidence>
<dbReference type="InterPro" id="IPR036305">
    <property type="entry name" value="RGS_sf"/>
</dbReference>
<dbReference type="Proteomes" id="UP000714275">
    <property type="component" value="Unassembled WGS sequence"/>
</dbReference>
<feature type="transmembrane region" description="Helical" evidence="2">
    <location>
        <begin position="258"/>
        <end position="281"/>
    </location>
</feature>
<dbReference type="PANTHER" id="PTHR39466">
    <property type="entry name" value="RGS DOMAIN-CONTAINING PROTEIN"/>
    <property type="match status" value="1"/>
</dbReference>
<accession>A0A9P7D1K2</accession>
<feature type="compositionally biased region" description="Low complexity" evidence="1">
    <location>
        <begin position="587"/>
        <end position="604"/>
    </location>
</feature>
<sequence>MQQQARPPTSRLSLKGFLTFPYRICNPPPSVGKVRSCGVTPFLEVHLDDVLERKHLPPLGLKDFEEYLLYVEQSPENLYFLLWLKEYTTRYHIWAQHTKAIIAPTTPDNATRQAFRSPPSSDASLALFYAKAKQTFFTPGAEYELDVPSDILAPFHCSPQNSAFFTRVRGTAISNPPNAHPDPAVFIEVALETRAMLKESLSRFVRAASTNVGSRRAACGIAAGILCLCIAGILPLALTSGDWVGAPHGRWWRLSAFPGMWLGLVLLFSSFNGVCLMVYVFGDLRQLRKFELARPAISRPLPAPAPAVTSISAPLPHLPAPSKRPSIVISKHHDKQYDPEFCSSRSFQSATYSLSAEGRSFSQASDSYSDTELSGSSEDEDSSSSFESPEIEISPAYFDDVPAPEGPATATGLHRSHYRSPQSSSITFPSMAHTRQRTNPVTFPSPLERRASSGNVRNSSVVKPHTLEDSSSFGPSAAFIRHEVDLDAEDSLNERVHTGRDEKEGFDFDLLPKSGKGNMILAENIRLPSDASSPPVTVTIVDHIPTLSLQTANTAPSNNLLSSAIARQQYKCKRTYAPPLSLVSQTSSVPSPNSYTPSPTPSSNRSPLLSFMIPSFTAGVPAFKAPMTPVRSPVVIRAQWEVVIRSAVLGLICAVTFVAIFVGVVP</sequence>
<feature type="compositionally biased region" description="Polar residues" evidence="1">
    <location>
        <begin position="452"/>
        <end position="461"/>
    </location>
</feature>
<organism evidence="3 4">
    <name type="scientific">Suillus placidus</name>
    <dbReference type="NCBI Taxonomy" id="48579"/>
    <lineage>
        <taxon>Eukaryota</taxon>
        <taxon>Fungi</taxon>
        <taxon>Dikarya</taxon>
        <taxon>Basidiomycota</taxon>
        <taxon>Agaricomycotina</taxon>
        <taxon>Agaricomycetes</taxon>
        <taxon>Agaricomycetidae</taxon>
        <taxon>Boletales</taxon>
        <taxon>Suillineae</taxon>
        <taxon>Suillaceae</taxon>
        <taxon>Suillus</taxon>
    </lineage>
</organism>
<evidence type="ECO:0000256" key="1">
    <source>
        <dbReference type="SAM" id="MobiDB-lite"/>
    </source>
</evidence>
<dbReference type="SUPFAM" id="SSF48097">
    <property type="entry name" value="Regulator of G-protein signaling, RGS"/>
    <property type="match status" value="1"/>
</dbReference>
<feature type="compositionally biased region" description="Low complexity" evidence="1">
    <location>
        <begin position="383"/>
        <end position="394"/>
    </location>
</feature>
<protein>
    <recommendedName>
        <fullName evidence="5">RGS domain-containing protein</fullName>
    </recommendedName>
</protein>
<dbReference type="Gene3D" id="1.10.167.10">
    <property type="entry name" value="Regulator of G-protein Signalling 4, domain 2"/>
    <property type="match status" value="1"/>
</dbReference>
<feature type="transmembrane region" description="Helical" evidence="2">
    <location>
        <begin position="642"/>
        <end position="665"/>
    </location>
</feature>
<dbReference type="PANTHER" id="PTHR39466:SF1">
    <property type="entry name" value="RGS DOMAIN-CONTAINING PROTEIN"/>
    <property type="match status" value="1"/>
</dbReference>
<keyword evidence="2" id="KW-0472">Membrane</keyword>
<proteinExistence type="predicted"/>
<feature type="transmembrane region" description="Helical" evidence="2">
    <location>
        <begin position="217"/>
        <end position="238"/>
    </location>
</feature>
<evidence type="ECO:0000313" key="4">
    <source>
        <dbReference type="Proteomes" id="UP000714275"/>
    </source>
</evidence>
<feature type="compositionally biased region" description="Polar residues" evidence="1">
    <location>
        <begin position="419"/>
        <end position="428"/>
    </location>
</feature>
<gene>
    <name evidence="3" type="ORF">EV702DRAFT_416291</name>
</gene>
<evidence type="ECO:0000256" key="2">
    <source>
        <dbReference type="SAM" id="Phobius"/>
    </source>
</evidence>
<name>A0A9P7D1K2_9AGAM</name>
<evidence type="ECO:0000313" key="3">
    <source>
        <dbReference type="EMBL" id="KAG1775788.1"/>
    </source>
</evidence>
<dbReference type="EMBL" id="JABBWD010000031">
    <property type="protein sequence ID" value="KAG1775788.1"/>
    <property type="molecule type" value="Genomic_DNA"/>
</dbReference>
<feature type="region of interest" description="Disordered" evidence="1">
    <location>
        <begin position="583"/>
        <end position="604"/>
    </location>
</feature>
<keyword evidence="4" id="KW-1185">Reference proteome</keyword>
<keyword evidence="2" id="KW-1133">Transmembrane helix</keyword>
<dbReference type="InterPro" id="IPR044926">
    <property type="entry name" value="RGS_subdomain_2"/>
</dbReference>